<dbReference type="Proteomes" id="UP000502996">
    <property type="component" value="Chromosome"/>
</dbReference>
<dbReference type="RefSeq" id="WP_165230679.1">
    <property type="nucleotide sequence ID" value="NZ_CP049257.1"/>
</dbReference>
<dbReference type="KEGG" id="nano:G5V58_07710"/>
<feature type="region of interest" description="Disordered" evidence="1">
    <location>
        <begin position="49"/>
        <end position="78"/>
    </location>
</feature>
<name>A0A6G6WBR5_9ACTN</name>
<organism evidence="2 3">
    <name type="scientific">Nocardioides anomalus</name>
    <dbReference type="NCBI Taxonomy" id="2712223"/>
    <lineage>
        <taxon>Bacteria</taxon>
        <taxon>Bacillati</taxon>
        <taxon>Actinomycetota</taxon>
        <taxon>Actinomycetes</taxon>
        <taxon>Propionibacteriales</taxon>
        <taxon>Nocardioidaceae</taxon>
        <taxon>Nocardioides</taxon>
    </lineage>
</organism>
<proteinExistence type="predicted"/>
<evidence type="ECO:0000313" key="3">
    <source>
        <dbReference type="Proteomes" id="UP000502996"/>
    </source>
</evidence>
<reference evidence="2 3" key="1">
    <citation type="submission" date="2020-02" db="EMBL/GenBank/DDBJ databases">
        <title>Full genome sequence of Nocardioides sp. R-3366.</title>
        <authorList>
            <person name="Im W.-T."/>
        </authorList>
    </citation>
    <scope>NUCLEOTIDE SEQUENCE [LARGE SCALE GENOMIC DNA]</scope>
    <source>
        <strain evidence="2 3">R-3366</strain>
    </source>
</reference>
<gene>
    <name evidence="2" type="ORF">G5V58_07710</name>
</gene>
<accession>A0A6G6WBR5</accession>
<evidence type="ECO:0000313" key="2">
    <source>
        <dbReference type="EMBL" id="QIG42682.1"/>
    </source>
</evidence>
<dbReference type="AlphaFoldDB" id="A0A6G6WBR5"/>
<dbReference type="EMBL" id="CP049257">
    <property type="protein sequence ID" value="QIG42682.1"/>
    <property type="molecule type" value="Genomic_DNA"/>
</dbReference>
<keyword evidence="3" id="KW-1185">Reference proteome</keyword>
<evidence type="ECO:0000256" key="1">
    <source>
        <dbReference type="SAM" id="MobiDB-lite"/>
    </source>
</evidence>
<protein>
    <submittedName>
        <fullName evidence="2">Uncharacterized protein</fullName>
    </submittedName>
</protein>
<sequence length="78" mass="8698">MTKAETDEKRRRLVHVRYAVAAVGEAEHSLHEAVGRARSEGASWAEVADAVGDSPEAAEQRFRDAEHHEESSRRTRST</sequence>
<feature type="compositionally biased region" description="Basic and acidic residues" evidence="1">
    <location>
        <begin position="58"/>
        <end position="78"/>
    </location>
</feature>